<feature type="domain" description="Carrier" evidence="6">
    <location>
        <begin position="994"/>
        <end position="1069"/>
    </location>
</feature>
<gene>
    <name evidence="7" type="primary">dhbF</name>
    <name evidence="7" type="ORF">SAM23877_5640</name>
</gene>
<dbReference type="InterPro" id="IPR001242">
    <property type="entry name" value="Condensation_dom"/>
</dbReference>
<dbReference type="FunFam" id="1.10.1200.10:FF:000005">
    <property type="entry name" value="Nonribosomal peptide synthetase 1"/>
    <property type="match status" value="1"/>
</dbReference>
<dbReference type="Pfam" id="PF00550">
    <property type="entry name" value="PP-binding"/>
    <property type="match status" value="2"/>
</dbReference>
<reference evidence="8" key="1">
    <citation type="journal article" date="2015" name="J. Biotechnol.">
        <title>Complete genome sequence of Streptomyces ambofaciens ATCC 23877, the spiramycin producer.</title>
        <authorList>
            <person name="Thibessard A."/>
            <person name="Haas D."/>
            <person name="Gerbaud C."/>
            <person name="Aigle B."/>
            <person name="Lautru S."/>
            <person name="Pernodet J.L."/>
            <person name="Leblond P."/>
        </authorList>
    </citation>
    <scope>NUCLEOTIDE SEQUENCE [LARGE SCALE GENOMIC DNA]</scope>
    <source>
        <strain evidence="8">ATCC 23877 / 3486 / DSM 40053 / JCM 4204 / NBRC 12836 / NRRL B-2516</strain>
    </source>
</reference>
<dbReference type="InterPro" id="IPR020845">
    <property type="entry name" value="AMP-binding_CS"/>
</dbReference>
<dbReference type="STRING" id="1889.SAM40697_5134"/>
<dbReference type="CDD" id="cd19543">
    <property type="entry name" value="DCL_NRPS"/>
    <property type="match status" value="1"/>
</dbReference>
<dbReference type="CDD" id="cd17643">
    <property type="entry name" value="A_NRPS_Cytc1-like"/>
    <property type="match status" value="1"/>
</dbReference>
<dbReference type="PROSITE" id="PS50075">
    <property type="entry name" value="CARRIER"/>
    <property type="match status" value="2"/>
</dbReference>
<dbReference type="InterPro" id="IPR000873">
    <property type="entry name" value="AMP-dep_synth/lig_dom"/>
</dbReference>
<dbReference type="GO" id="GO:0031177">
    <property type="term" value="F:phosphopantetheine binding"/>
    <property type="evidence" value="ECO:0007669"/>
    <property type="project" value="InterPro"/>
</dbReference>
<dbReference type="InterPro" id="IPR006162">
    <property type="entry name" value="Ppantetheine_attach_site"/>
</dbReference>
<dbReference type="SUPFAM" id="SSF47336">
    <property type="entry name" value="ACP-like"/>
    <property type="match status" value="2"/>
</dbReference>
<dbReference type="InterPro" id="IPR023213">
    <property type="entry name" value="CAT-like_dom_sf"/>
</dbReference>
<evidence type="ECO:0000256" key="2">
    <source>
        <dbReference type="ARBA" id="ARBA00006432"/>
    </source>
</evidence>
<dbReference type="InterPro" id="IPR020806">
    <property type="entry name" value="PKS_PP-bd"/>
</dbReference>
<dbReference type="Gene3D" id="3.30.559.30">
    <property type="entry name" value="Nonribosomal peptide synthetase, condensation domain"/>
    <property type="match status" value="2"/>
</dbReference>
<dbReference type="SMART" id="SM00823">
    <property type="entry name" value="PKS_PP"/>
    <property type="match status" value="2"/>
</dbReference>
<dbReference type="InterPro" id="IPR029058">
    <property type="entry name" value="AB_hydrolase_fold"/>
</dbReference>
<dbReference type="FunFam" id="3.30.559.10:FF:000012">
    <property type="entry name" value="Non-ribosomal peptide synthetase"/>
    <property type="match status" value="1"/>
</dbReference>
<dbReference type="SMART" id="SM01294">
    <property type="entry name" value="PKS_PP_betabranch"/>
    <property type="match status" value="1"/>
</dbReference>
<evidence type="ECO:0000256" key="1">
    <source>
        <dbReference type="ARBA" id="ARBA00001957"/>
    </source>
</evidence>
<dbReference type="FunFam" id="3.30.300.30:FF:000010">
    <property type="entry name" value="Enterobactin synthetase component F"/>
    <property type="match status" value="2"/>
</dbReference>
<dbReference type="PANTHER" id="PTHR45527:SF1">
    <property type="entry name" value="FATTY ACID SYNTHASE"/>
    <property type="match status" value="1"/>
</dbReference>
<dbReference type="Gene3D" id="2.30.38.10">
    <property type="entry name" value="Luciferase, Domain 3"/>
    <property type="match status" value="1"/>
</dbReference>
<dbReference type="SMART" id="SM00824">
    <property type="entry name" value="PKS_TE"/>
    <property type="match status" value="1"/>
</dbReference>
<dbReference type="InterPro" id="IPR009081">
    <property type="entry name" value="PP-bd_ACP"/>
</dbReference>
<keyword evidence="4" id="KW-0597">Phosphoprotein</keyword>
<dbReference type="FunFam" id="3.40.50.980:FF:000001">
    <property type="entry name" value="Non-ribosomal peptide synthetase"/>
    <property type="match status" value="2"/>
</dbReference>
<comment type="cofactor">
    <cofactor evidence="1">
        <name>pantetheine 4'-phosphate</name>
        <dbReference type="ChEBI" id="CHEBI:47942"/>
    </cofactor>
</comment>
<dbReference type="NCBIfam" id="NF003417">
    <property type="entry name" value="PRK04813.1"/>
    <property type="match status" value="2"/>
</dbReference>
<dbReference type="FunFam" id="3.40.50.980:FF:000002">
    <property type="entry name" value="Enterobactin synthetase component F"/>
    <property type="match status" value="1"/>
</dbReference>
<dbReference type="PROSITE" id="PS00455">
    <property type="entry name" value="AMP_BINDING"/>
    <property type="match status" value="2"/>
</dbReference>
<dbReference type="InterPro" id="IPR001031">
    <property type="entry name" value="Thioesterase"/>
</dbReference>
<evidence type="ECO:0000256" key="4">
    <source>
        <dbReference type="ARBA" id="ARBA00022553"/>
    </source>
</evidence>
<dbReference type="Proteomes" id="UP000061018">
    <property type="component" value="Chromosome"/>
</dbReference>
<dbReference type="GO" id="GO:0072330">
    <property type="term" value="P:monocarboxylic acid biosynthetic process"/>
    <property type="evidence" value="ECO:0007669"/>
    <property type="project" value="UniProtKB-ARBA"/>
</dbReference>
<dbReference type="InterPro" id="IPR010071">
    <property type="entry name" value="AA_adenyl_dom"/>
</dbReference>
<protein>
    <submittedName>
        <fullName evidence="7">Dimodular nonribosomal peptide synthase</fullName>
    </submittedName>
</protein>
<dbReference type="GO" id="GO:0043041">
    <property type="term" value="P:amino acid activation for nonribosomal peptide biosynthetic process"/>
    <property type="evidence" value="ECO:0007669"/>
    <property type="project" value="TreeGrafter"/>
</dbReference>
<evidence type="ECO:0000313" key="7">
    <source>
        <dbReference type="EMBL" id="AKZ58685.1"/>
    </source>
</evidence>
<dbReference type="Gene3D" id="1.10.1200.10">
    <property type="entry name" value="ACP-like"/>
    <property type="match status" value="1"/>
</dbReference>
<keyword evidence="3" id="KW-0596">Phosphopantetheine</keyword>
<dbReference type="GO" id="GO:0008610">
    <property type="term" value="P:lipid biosynthetic process"/>
    <property type="evidence" value="ECO:0007669"/>
    <property type="project" value="UniProtKB-ARBA"/>
</dbReference>
<dbReference type="FunFam" id="2.30.38.10:FF:000001">
    <property type="entry name" value="Non-ribosomal peptide synthetase PvdI"/>
    <property type="match status" value="2"/>
</dbReference>
<dbReference type="SUPFAM" id="SSF53474">
    <property type="entry name" value="alpha/beta-Hydrolases"/>
    <property type="match status" value="1"/>
</dbReference>
<dbReference type="RefSeq" id="WP_053138547.1">
    <property type="nucleotide sequence ID" value="NZ_CP012382.1"/>
</dbReference>
<dbReference type="InterPro" id="IPR045851">
    <property type="entry name" value="AMP-bd_C_sf"/>
</dbReference>
<dbReference type="Gene3D" id="3.30.559.10">
    <property type="entry name" value="Chloramphenicol acetyltransferase-like domain"/>
    <property type="match status" value="2"/>
</dbReference>
<comment type="similarity">
    <text evidence="2">Belongs to the ATP-dependent AMP-binding enzyme family.</text>
</comment>
<accession>A0A0K2AZY0</accession>
<dbReference type="Pfam" id="PF00975">
    <property type="entry name" value="Thioesterase"/>
    <property type="match status" value="1"/>
</dbReference>
<dbReference type="FunFam" id="1.10.1200.10:FF:000016">
    <property type="entry name" value="Non-ribosomal peptide synthase"/>
    <property type="match status" value="1"/>
</dbReference>
<dbReference type="PROSITE" id="PS00012">
    <property type="entry name" value="PHOSPHOPANTETHEINE"/>
    <property type="match status" value="2"/>
</dbReference>
<dbReference type="Pfam" id="PF00501">
    <property type="entry name" value="AMP-binding"/>
    <property type="match status" value="2"/>
</dbReference>
<dbReference type="GO" id="GO:0044550">
    <property type="term" value="P:secondary metabolite biosynthetic process"/>
    <property type="evidence" value="ECO:0007669"/>
    <property type="project" value="UniProtKB-ARBA"/>
</dbReference>
<dbReference type="Gene3D" id="3.40.50.980">
    <property type="match status" value="2"/>
</dbReference>
<dbReference type="Gene3D" id="3.40.50.1820">
    <property type="entry name" value="alpha/beta hydrolase"/>
    <property type="match status" value="1"/>
</dbReference>
<dbReference type="SUPFAM" id="SSF56801">
    <property type="entry name" value="Acetyl-CoA synthetase-like"/>
    <property type="match status" value="2"/>
</dbReference>
<dbReference type="Pfam" id="PF13193">
    <property type="entry name" value="AMP-binding_C"/>
    <property type="match status" value="2"/>
</dbReference>
<dbReference type="FunFam" id="3.40.50.12780:FF:000012">
    <property type="entry name" value="Non-ribosomal peptide synthetase"/>
    <property type="match status" value="2"/>
</dbReference>
<dbReference type="GO" id="GO:0003824">
    <property type="term" value="F:catalytic activity"/>
    <property type="evidence" value="ECO:0007669"/>
    <property type="project" value="InterPro"/>
</dbReference>
<feature type="region of interest" description="Disordered" evidence="5">
    <location>
        <begin position="975"/>
        <end position="995"/>
    </location>
</feature>
<feature type="compositionally biased region" description="Low complexity" evidence="5">
    <location>
        <begin position="361"/>
        <end position="375"/>
    </location>
</feature>
<dbReference type="InterPro" id="IPR025110">
    <property type="entry name" value="AMP-bd_C"/>
</dbReference>
<dbReference type="Gene3D" id="3.40.50.12780">
    <property type="entry name" value="N-terminal domain of ligase-like"/>
    <property type="match status" value="1"/>
</dbReference>
<evidence type="ECO:0000256" key="5">
    <source>
        <dbReference type="SAM" id="MobiDB-lite"/>
    </source>
</evidence>
<dbReference type="EMBL" id="CP012382">
    <property type="protein sequence ID" value="AKZ58685.1"/>
    <property type="molecule type" value="Genomic_DNA"/>
</dbReference>
<dbReference type="PANTHER" id="PTHR45527">
    <property type="entry name" value="NONRIBOSOMAL PEPTIDE SYNTHETASE"/>
    <property type="match status" value="1"/>
</dbReference>
<feature type="domain" description="Carrier" evidence="6">
    <location>
        <begin position="2050"/>
        <end position="2125"/>
    </location>
</feature>
<proteinExistence type="inferred from homology"/>
<organism evidence="7 8">
    <name type="scientific">Streptomyces ambofaciens (strain ATCC 23877 / 3486 / DSM 40053 / JCM 4204 / NBRC 12836 / NRRL B-2516)</name>
    <dbReference type="NCBI Taxonomy" id="278992"/>
    <lineage>
        <taxon>Bacteria</taxon>
        <taxon>Bacillati</taxon>
        <taxon>Actinomycetota</taxon>
        <taxon>Actinomycetes</taxon>
        <taxon>Kitasatosporales</taxon>
        <taxon>Streptomycetaceae</taxon>
        <taxon>Streptomyces</taxon>
    </lineage>
</organism>
<dbReference type="NCBIfam" id="TIGR01733">
    <property type="entry name" value="AA-adenyl-dom"/>
    <property type="match status" value="2"/>
</dbReference>
<dbReference type="Pfam" id="PF00668">
    <property type="entry name" value="Condensation"/>
    <property type="match status" value="2"/>
</dbReference>
<dbReference type="CDD" id="cd19540">
    <property type="entry name" value="LCL_NRPS-like"/>
    <property type="match status" value="1"/>
</dbReference>
<evidence type="ECO:0000259" key="6">
    <source>
        <dbReference type="PROSITE" id="PS50075"/>
    </source>
</evidence>
<dbReference type="GO" id="GO:0017000">
    <property type="term" value="P:antibiotic biosynthetic process"/>
    <property type="evidence" value="ECO:0007669"/>
    <property type="project" value="UniProtKB-ARBA"/>
</dbReference>
<evidence type="ECO:0000313" key="8">
    <source>
        <dbReference type="Proteomes" id="UP000061018"/>
    </source>
</evidence>
<dbReference type="InterPro" id="IPR042099">
    <property type="entry name" value="ANL_N_sf"/>
</dbReference>
<dbReference type="KEGG" id="samb:SAM23877_5640"/>
<dbReference type="SUPFAM" id="SSF52777">
    <property type="entry name" value="CoA-dependent acyltransferases"/>
    <property type="match status" value="4"/>
</dbReference>
<dbReference type="InterPro" id="IPR036736">
    <property type="entry name" value="ACP-like_sf"/>
</dbReference>
<evidence type="ECO:0000256" key="3">
    <source>
        <dbReference type="ARBA" id="ARBA00022450"/>
    </source>
</evidence>
<feature type="region of interest" description="Disordered" evidence="5">
    <location>
        <begin position="360"/>
        <end position="394"/>
    </location>
</feature>
<dbReference type="CDD" id="cd12117">
    <property type="entry name" value="A_NRPS_Srf_like"/>
    <property type="match status" value="1"/>
</dbReference>
<sequence>MKQAGLEDILPLTPLQEGLLFHGLYNPEAQDVYVSQHILEIAGPVDTAALRSAVDALLARHTSLRVGFRHEGLTTPVQIVPRSVRAPWHEEDLTALPDDAARHARAEALLRADREKRFDLSAPPLVRFTLLRLADRRYRFSLTFHHLLLDGWSLSVALHELFALYADGGDARALPPVTPYRAFLGWLARQDRDTARTAWADALSDLDEPSLVAAGRTRSDDAVAERVTLALTQEQTERLTARARELGLTVSTLVQGAWSLLLSRILGSDDVVFGVTVSGRPPEIPGIESMVGLFINTVPLRVRVRPAEPVGQLLQRLHRTQLGLLAHQHLGLTEIQQAAGLPELFDTMVVFENYPHDVGRSASAASSSQDPSAEAGSRTGAAPSEAVQVVGQSTSDRSHYPLTLVALPGTTMRFRLDHRPDVYDTSAAEELMQRFVRVLGAVVGEPSVPVGRVGVLSAEERAALLPAPASGASVVPLDAGVTLVSWFARQVVLSPEAVAVSCDDESLSYGELDGRANRLARLLVERGAGAERLVAVALERSVDLVVALLAVVKAGAGYVPVDPSYPAERIAYVLKDAAPALLVTTRQALPEQVGDLDTVVLDDPGTVADLAARSAGAVPGVVVRVEHPAYVIYTSGSTGRPKGVVVSHGQVVRLFTRTRDWFGFGADDVWTLFHSYAFDFSVWELWGPLLHGGRLVVVPFTVSRSPADFLALLAGEGVTVLNQTPSAFYQLMQADQENPALGEGLALRYVVFGGEALDLGRLSTWYARHPEAGGGPRLVNMYGITETTVHVTHRALDAATVAGQAGASLIGEPIPDLRLYVLDSALHPVPAGVTGEMYVAGPGLARGYLNRPGLTAERFVADPYGAPGTRMYRSGDLARRHTDGELEYLGRADDQVKVRGFRIELGEIQTALVQHPAVTQAAVIVREDRLIAYTTGETVPADDLRTHLAQSLPAYMVPAAFVTLDTIPLTANGKLDRKALPDPDRDGVNTSARAPRTPHEEVLAHLFADILGLERVGIDDSFFDLGGHSLLATRLVSRIRTTLQAELSVKDLFDHPTVSGLARGLAVTPGARTALTAGPRPDRIPLSHAQRRLWFLQKLEQSTYLYNISTAVRLRGELDHEALERALQDVTARHESLRTVFLEDAEGPHQVVLDGAGTRPELLRVRVSATELAERVTEASRYEFDLTAEIPLRVWSFELSPTEHVLLVLVHHIASDGWSMGPLARDLATAYQARLRGRAPEWEPLPLQYPDYALWQHEVLGSADDPDSAVSRQLDHWRRTLAGLPEELELPTDRSRPALPTFRGDTVELDIPADLHAAARALAAERNVTVFMVVQAALATLLSRMGAGSDIPLGTPVAGRTDSAVEDLVGFFVNTLVLRTDVSGNPRFRELLDRVRRTDLEAFAHQDVPFERLVEVLNPERALARHPLFQTALSWNTTAVALDLPGLATDGQPVDAGTAKFDLNFGLAEHRSPDGEPAGISGRIEYSLDLFDRETVAGLADKLVRLLAAAVAAPERRVGEFELLSAAERQRVVEDWNATASPVPALSLPDLFAAQAARTPDAPAVECGEVRWTYAELDARADRLARRLVELGVRAETPVALLMERSADLVAVLLAVVRAGGTYVPLHTGYPTERMRTVLAEAGAPVLVTHGALAGHELVDEQRAAGVALLVCDERPAADPVAAPPRTVEPDRLAYVMYTSGSTGTPKGVAVTHRDVADLALDRGWDVGAGDRVLMHAPHAFDISVYEIWVPLLRGALVVVAEAGDLDALVLDRLVRERGITHLHLTAGLFRAMAEDLTDTFGLVREVLTGGDVVSAGAVERVLEANPRTAVRHLYGPTEITLCATGHAVRAPYRAADGLPLGRPLDNTRVYVLDAGLHPVPSGVTGELYIAGAGLARGYAGRPGPTAERFVADPFGAPGTRMYRTGDLVRWNREGRLEFVGRSDDQVKIRGFRVEPAEVETVVARAPGVSQAAVVVREDVPGDKRLVAYVVPAAEPRPTAAELHHRVAATLPEYMVPTVVLVEALPLTPNGKLDRAALPAPSRGGDGSGAAVTPQEQILCELFAQALGVERVGTEESFFALGGHSLLATQLITGIRGALGLRVSIRDLFQAPTVSGLLRHLDAEGSKSSFSSMLPLRAGGDGRAPVFCLHPALGLGWCYGRLAAQLPSALPVYALQARGLLGQEAPAESLDAMIDDYCAQIREVQPEGPYRLLGWSMGGLLAHRVATRLQRAGQRVDLLAIVDAYPPASVRADWDAAEMVARIGEELGFDVDRVGPGQEEALLADLRAKGHPLGHLPGGDIGAAVRVYVNSSRLTRNLRPEAFDGDVLFFASGTSFAEDDQVHDVAAWRPYVTGQITEHVIDHLHEDLLIEPAAVTAISDVLVGHLPADDTPRASGAPRAPRASR</sequence>
<feature type="compositionally biased region" description="Basic and acidic residues" evidence="5">
    <location>
        <begin position="975"/>
        <end position="987"/>
    </location>
</feature>
<name>A0A0K2AZY0_STRA7</name>
<dbReference type="Gene3D" id="3.30.300.30">
    <property type="match status" value="2"/>
</dbReference>
<dbReference type="GO" id="GO:0005829">
    <property type="term" value="C:cytosol"/>
    <property type="evidence" value="ECO:0007669"/>
    <property type="project" value="TreeGrafter"/>
</dbReference>
<dbReference type="InterPro" id="IPR020802">
    <property type="entry name" value="TesA-like"/>
</dbReference>